<dbReference type="Gene3D" id="2.70.40.10">
    <property type="match status" value="1"/>
</dbReference>
<dbReference type="CDD" id="cd07557">
    <property type="entry name" value="trimeric_dUTPase"/>
    <property type="match status" value="1"/>
</dbReference>
<keyword evidence="3 7" id="KW-0378">Hydrolase</keyword>
<evidence type="ECO:0000256" key="5">
    <source>
        <dbReference type="ARBA" id="ARBA00047686"/>
    </source>
</evidence>
<accession>A0A9X1SEJ4</accession>
<evidence type="ECO:0000256" key="2">
    <source>
        <dbReference type="ARBA" id="ARBA00012379"/>
    </source>
</evidence>
<evidence type="ECO:0000256" key="1">
    <source>
        <dbReference type="ARBA" id="ARBA00006581"/>
    </source>
</evidence>
<gene>
    <name evidence="7" type="primary">dut</name>
    <name evidence="7" type="ORF">LJ757_18440</name>
</gene>
<keyword evidence="4" id="KW-0546">Nucleotide metabolism</keyword>
<dbReference type="GO" id="GO:0004170">
    <property type="term" value="F:dUTP diphosphatase activity"/>
    <property type="evidence" value="ECO:0007669"/>
    <property type="project" value="UniProtKB-EC"/>
</dbReference>
<evidence type="ECO:0000313" key="8">
    <source>
        <dbReference type="Proteomes" id="UP001139158"/>
    </source>
</evidence>
<dbReference type="PANTHER" id="PTHR11241:SF0">
    <property type="entry name" value="DEOXYURIDINE 5'-TRIPHOSPHATE NUCLEOTIDOHYDROLASE"/>
    <property type="match status" value="1"/>
</dbReference>
<evidence type="ECO:0000256" key="4">
    <source>
        <dbReference type="ARBA" id="ARBA00023080"/>
    </source>
</evidence>
<dbReference type="InterPro" id="IPR036157">
    <property type="entry name" value="dUTPase-like_sf"/>
</dbReference>
<evidence type="ECO:0000313" key="7">
    <source>
        <dbReference type="EMBL" id="MCC3299741.1"/>
    </source>
</evidence>
<dbReference type="GO" id="GO:0006226">
    <property type="term" value="P:dUMP biosynthetic process"/>
    <property type="evidence" value="ECO:0007669"/>
    <property type="project" value="InterPro"/>
</dbReference>
<dbReference type="InterPro" id="IPR033704">
    <property type="entry name" value="dUTPase_trimeric"/>
</dbReference>
<dbReference type="EMBL" id="JAJFZV010000020">
    <property type="protein sequence ID" value="MCC3299741.1"/>
    <property type="molecule type" value="Genomic_DNA"/>
</dbReference>
<comment type="caution">
    <text evidence="7">The sequence shown here is derived from an EMBL/GenBank/DDBJ whole genome shotgun (WGS) entry which is preliminary data.</text>
</comment>
<dbReference type="SUPFAM" id="SSF51283">
    <property type="entry name" value="dUTPase-like"/>
    <property type="match status" value="1"/>
</dbReference>
<comment type="similarity">
    <text evidence="1">Belongs to the dUTPase family.</text>
</comment>
<reference evidence="7" key="1">
    <citation type="submission" date="2021-10" db="EMBL/GenBank/DDBJ databases">
        <title>Novel species in genus Arthrobacter.</title>
        <authorList>
            <person name="Liu Y."/>
        </authorList>
    </citation>
    <scope>NUCLEOTIDE SEQUENCE</scope>
    <source>
        <strain evidence="7">Zg-Y453</strain>
    </source>
</reference>
<dbReference type="AlphaFoldDB" id="A0A9X1SEJ4"/>
<dbReference type="GO" id="GO:0046081">
    <property type="term" value="P:dUTP catabolic process"/>
    <property type="evidence" value="ECO:0007669"/>
    <property type="project" value="InterPro"/>
</dbReference>
<feature type="domain" description="dUTPase-like" evidence="6">
    <location>
        <begin position="15"/>
        <end position="144"/>
    </location>
</feature>
<dbReference type="NCBIfam" id="NF001862">
    <property type="entry name" value="PRK00601.1"/>
    <property type="match status" value="1"/>
</dbReference>
<evidence type="ECO:0000259" key="6">
    <source>
        <dbReference type="Pfam" id="PF00692"/>
    </source>
</evidence>
<dbReference type="Proteomes" id="UP001139158">
    <property type="component" value="Unassembled WGS sequence"/>
</dbReference>
<proteinExistence type="inferred from homology"/>
<comment type="catalytic activity">
    <reaction evidence="5">
        <text>dUTP + H2O = dUMP + diphosphate + H(+)</text>
        <dbReference type="Rhea" id="RHEA:10248"/>
        <dbReference type="ChEBI" id="CHEBI:15377"/>
        <dbReference type="ChEBI" id="CHEBI:15378"/>
        <dbReference type="ChEBI" id="CHEBI:33019"/>
        <dbReference type="ChEBI" id="CHEBI:61555"/>
        <dbReference type="ChEBI" id="CHEBI:246422"/>
        <dbReference type="EC" id="3.6.1.23"/>
    </reaction>
</comment>
<organism evidence="7 8">
    <name type="scientific">Arthrobacter caoxuetaonis</name>
    <dbReference type="NCBI Taxonomy" id="2886935"/>
    <lineage>
        <taxon>Bacteria</taxon>
        <taxon>Bacillati</taxon>
        <taxon>Actinomycetota</taxon>
        <taxon>Actinomycetes</taxon>
        <taxon>Micrococcales</taxon>
        <taxon>Micrococcaceae</taxon>
        <taxon>Arthrobacter</taxon>
    </lineage>
</organism>
<keyword evidence="8" id="KW-1185">Reference proteome</keyword>
<dbReference type="InterPro" id="IPR008181">
    <property type="entry name" value="dUTPase"/>
</dbReference>
<sequence length="146" mass="14984">MSNTKVLIRKLEEDAVIPSIATPGDAGADLYSVAGGTIPAGSWAAVGTGIALELEPGTVGLVHPRSGLAAKKGITVLNAPGTIDAGYRGEVKVLLSNTSDTDFVYEAGERIAQLVIQEFLTPVFEEADTLSSSVRGEGGFGHTGTK</sequence>
<dbReference type="NCBIfam" id="TIGR00576">
    <property type="entry name" value="dut"/>
    <property type="match status" value="1"/>
</dbReference>
<dbReference type="InterPro" id="IPR029054">
    <property type="entry name" value="dUTPase-like"/>
</dbReference>
<dbReference type="GO" id="GO:0000287">
    <property type="term" value="F:magnesium ion binding"/>
    <property type="evidence" value="ECO:0007669"/>
    <property type="project" value="InterPro"/>
</dbReference>
<dbReference type="RefSeq" id="WP_227897727.1">
    <property type="nucleotide sequence ID" value="NZ_CP099467.1"/>
</dbReference>
<name>A0A9X1SEJ4_9MICC</name>
<dbReference type="Pfam" id="PF00692">
    <property type="entry name" value="dUTPase"/>
    <property type="match status" value="1"/>
</dbReference>
<evidence type="ECO:0000256" key="3">
    <source>
        <dbReference type="ARBA" id="ARBA00022801"/>
    </source>
</evidence>
<protein>
    <recommendedName>
        <fullName evidence="2">dUTP diphosphatase</fullName>
        <ecNumber evidence="2">3.6.1.23</ecNumber>
    </recommendedName>
</protein>
<dbReference type="EC" id="3.6.1.23" evidence="2"/>
<dbReference type="PANTHER" id="PTHR11241">
    <property type="entry name" value="DEOXYURIDINE 5'-TRIPHOSPHATE NUCLEOTIDOHYDROLASE"/>
    <property type="match status" value="1"/>
</dbReference>